<evidence type="ECO:0000313" key="2">
    <source>
        <dbReference type="EMBL" id="SDH03925.1"/>
    </source>
</evidence>
<dbReference type="InterPro" id="IPR013766">
    <property type="entry name" value="Thioredoxin_domain"/>
</dbReference>
<keyword evidence="3" id="KW-1185">Reference proteome</keyword>
<dbReference type="PANTHER" id="PTHR42852:SF17">
    <property type="entry name" value="THIOREDOXIN-LIKE PROTEIN HI_1115"/>
    <property type="match status" value="1"/>
</dbReference>
<dbReference type="EMBL" id="FNCZ01000001">
    <property type="protein sequence ID" value="SDH03925.1"/>
    <property type="molecule type" value="Genomic_DNA"/>
</dbReference>
<reference evidence="3" key="1">
    <citation type="submission" date="2016-10" db="EMBL/GenBank/DDBJ databases">
        <authorList>
            <person name="Varghese N."/>
            <person name="Submissions S."/>
        </authorList>
    </citation>
    <scope>NUCLEOTIDE SEQUENCE [LARGE SCALE GENOMIC DNA]</scope>
    <source>
        <strain evidence="3">DSM 15363</strain>
    </source>
</reference>
<dbReference type="Pfam" id="PF00578">
    <property type="entry name" value="AhpC-TSA"/>
    <property type="match status" value="1"/>
</dbReference>
<sequence>MKNVYFLLIFLTISKFNNAQELPNITLKSIDDKTVSIQELANSDTVKVFSFWATWCVPCINELDAISEVYDDWQEETNVEIIAISTDDSRTKKRVIPLVNGKGWEYQILLDDNQDLKRALNIAVLPYLIVVKNGEIVYQHTGYTPGSEDALYEVIKKHSK</sequence>
<dbReference type="RefSeq" id="WP_092466672.1">
    <property type="nucleotide sequence ID" value="NZ_FNCZ01000001.1"/>
</dbReference>
<feature type="domain" description="Thioredoxin" evidence="1">
    <location>
        <begin position="16"/>
        <end position="160"/>
    </location>
</feature>
<protein>
    <submittedName>
        <fullName evidence="2">Thiol-disulfide isomerase or thioredoxin</fullName>
    </submittedName>
</protein>
<gene>
    <name evidence="2" type="ORF">SAMN04489796_1011234</name>
</gene>
<name>A0A1G7Z5R4_9FLAO</name>
<dbReference type="Gene3D" id="3.40.30.10">
    <property type="entry name" value="Glutaredoxin"/>
    <property type="match status" value="1"/>
</dbReference>
<accession>A0A1G7Z5R4</accession>
<dbReference type="InterPro" id="IPR000866">
    <property type="entry name" value="AhpC/TSA"/>
</dbReference>
<dbReference type="AlphaFoldDB" id="A0A1G7Z5R4"/>
<dbReference type="GO" id="GO:0016853">
    <property type="term" value="F:isomerase activity"/>
    <property type="evidence" value="ECO:0007669"/>
    <property type="project" value="UniProtKB-KW"/>
</dbReference>
<proteinExistence type="predicted"/>
<dbReference type="GO" id="GO:0016209">
    <property type="term" value="F:antioxidant activity"/>
    <property type="evidence" value="ECO:0007669"/>
    <property type="project" value="InterPro"/>
</dbReference>
<organism evidence="2 3">
    <name type="scientific">Winogradskyella thalassocola</name>
    <dbReference type="NCBI Taxonomy" id="262004"/>
    <lineage>
        <taxon>Bacteria</taxon>
        <taxon>Pseudomonadati</taxon>
        <taxon>Bacteroidota</taxon>
        <taxon>Flavobacteriia</taxon>
        <taxon>Flavobacteriales</taxon>
        <taxon>Flavobacteriaceae</taxon>
        <taxon>Winogradskyella</taxon>
    </lineage>
</organism>
<keyword evidence="2" id="KW-0413">Isomerase</keyword>
<dbReference type="GO" id="GO:0016491">
    <property type="term" value="F:oxidoreductase activity"/>
    <property type="evidence" value="ECO:0007669"/>
    <property type="project" value="InterPro"/>
</dbReference>
<dbReference type="SUPFAM" id="SSF52833">
    <property type="entry name" value="Thioredoxin-like"/>
    <property type="match status" value="1"/>
</dbReference>
<dbReference type="CDD" id="cd02966">
    <property type="entry name" value="TlpA_like_family"/>
    <property type="match status" value="1"/>
</dbReference>
<dbReference type="InterPro" id="IPR050553">
    <property type="entry name" value="Thioredoxin_ResA/DsbE_sf"/>
</dbReference>
<dbReference type="Proteomes" id="UP000199492">
    <property type="component" value="Unassembled WGS sequence"/>
</dbReference>
<dbReference type="OrthoDB" id="9815205at2"/>
<dbReference type="InterPro" id="IPR036249">
    <property type="entry name" value="Thioredoxin-like_sf"/>
</dbReference>
<dbReference type="PROSITE" id="PS51352">
    <property type="entry name" value="THIOREDOXIN_2"/>
    <property type="match status" value="1"/>
</dbReference>
<evidence type="ECO:0000259" key="1">
    <source>
        <dbReference type="PROSITE" id="PS51352"/>
    </source>
</evidence>
<dbReference type="STRING" id="262004.SAMN04489796_1011234"/>
<evidence type="ECO:0000313" key="3">
    <source>
        <dbReference type="Proteomes" id="UP000199492"/>
    </source>
</evidence>
<dbReference type="PANTHER" id="PTHR42852">
    <property type="entry name" value="THIOL:DISULFIDE INTERCHANGE PROTEIN DSBE"/>
    <property type="match status" value="1"/>
</dbReference>